<name>U2PW87_9CLOT</name>
<dbReference type="InterPro" id="IPR010982">
    <property type="entry name" value="Lambda_DNA-bd_dom_sf"/>
</dbReference>
<dbReference type="RefSeq" id="WP_021801663.1">
    <property type="nucleotide sequence ID" value="NZ_KI273145.1"/>
</dbReference>
<dbReference type="AlphaFoldDB" id="U2PW87"/>
<dbReference type="Pfam" id="PF01381">
    <property type="entry name" value="HTH_3"/>
    <property type="match status" value="1"/>
</dbReference>
<dbReference type="Gene3D" id="1.10.260.40">
    <property type="entry name" value="lambda repressor-like DNA-binding domains"/>
    <property type="match status" value="1"/>
</dbReference>
<accession>U2PW87</accession>
<dbReference type="OrthoDB" id="2002339at2"/>
<dbReference type="HOGENOM" id="CLU_2022696_0_0_9"/>
<proteinExistence type="predicted"/>
<evidence type="ECO:0000313" key="3">
    <source>
        <dbReference type="Proteomes" id="UP000016721"/>
    </source>
</evidence>
<reference evidence="2 3" key="1">
    <citation type="journal article" date="2013" name="Genome Announc.">
        <title>Draft Genome Sequence of the Hydrogen- and Ethanol-Producing Bacterium Clostridium intestinale Strain URNW.</title>
        <authorList>
            <person name="Lal S."/>
            <person name="Ramachandran U."/>
            <person name="Zhang X."/>
            <person name="Sparling R."/>
            <person name="Levin D.B."/>
        </authorList>
    </citation>
    <scope>NUCLEOTIDE SEQUENCE [LARGE SCALE GENOMIC DNA]</scope>
    <source>
        <strain evidence="2 3">URNW</strain>
    </source>
</reference>
<evidence type="ECO:0000313" key="2">
    <source>
        <dbReference type="EMBL" id="ERK30715.1"/>
    </source>
</evidence>
<gene>
    <name evidence="2" type="ORF">CINTURNW_1655</name>
</gene>
<dbReference type="STRING" id="1294142.CINTURNW_1655"/>
<evidence type="ECO:0000259" key="1">
    <source>
        <dbReference type="Pfam" id="PF01381"/>
    </source>
</evidence>
<keyword evidence="3" id="KW-1185">Reference proteome</keyword>
<protein>
    <recommendedName>
        <fullName evidence="1">HTH cro/C1-type domain-containing protein</fullName>
    </recommendedName>
</protein>
<dbReference type="InterPro" id="IPR001387">
    <property type="entry name" value="Cro/C1-type_HTH"/>
</dbReference>
<dbReference type="eggNOG" id="COG1974">
    <property type="taxonomic scope" value="Bacteria"/>
</dbReference>
<dbReference type="EMBL" id="APJA01000012">
    <property type="protein sequence ID" value="ERK30715.1"/>
    <property type="molecule type" value="Genomic_DNA"/>
</dbReference>
<dbReference type="GO" id="GO:0003677">
    <property type="term" value="F:DNA binding"/>
    <property type="evidence" value="ECO:0007669"/>
    <property type="project" value="InterPro"/>
</dbReference>
<feature type="domain" description="HTH cro/C1-type" evidence="1">
    <location>
        <begin position="17"/>
        <end position="57"/>
    </location>
</feature>
<comment type="caution">
    <text evidence="2">The sequence shown here is derived from an EMBL/GenBank/DDBJ whole genome shotgun (WGS) entry which is preliminary data.</text>
</comment>
<dbReference type="PATRIC" id="fig|1294142.3.peg.1680"/>
<organism evidence="2 3">
    <name type="scientific">Clostridium intestinale URNW</name>
    <dbReference type="NCBI Taxonomy" id="1294142"/>
    <lineage>
        <taxon>Bacteria</taxon>
        <taxon>Bacillati</taxon>
        <taxon>Bacillota</taxon>
        <taxon>Clostridia</taxon>
        <taxon>Eubacteriales</taxon>
        <taxon>Clostridiaceae</taxon>
        <taxon>Clostridium</taxon>
    </lineage>
</organism>
<dbReference type="Proteomes" id="UP000016721">
    <property type="component" value="Unassembled WGS sequence"/>
</dbReference>
<sequence length="122" mass="14179">MFNKNNFKEILIKALGDRTKTQYADESGVNRTYISKYLNEKLDNPPTPDILKRLSQYAHNGVTYEDFMIAAGHISELNLSEDTNEYTIALHNTDGYDADLPPEAKEELKEYIKYLKHKYKKD</sequence>